<dbReference type="PANTHER" id="PTHR33103">
    <property type="entry name" value="OS01G0153900 PROTEIN"/>
    <property type="match status" value="1"/>
</dbReference>
<evidence type="ECO:0000313" key="2">
    <source>
        <dbReference type="Proteomes" id="UP000026962"/>
    </source>
</evidence>
<organism evidence="1">
    <name type="scientific">Oryza punctata</name>
    <name type="common">Red rice</name>
    <dbReference type="NCBI Taxonomy" id="4537"/>
    <lineage>
        <taxon>Eukaryota</taxon>
        <taxon>Viridiplantae</taxon>
        <taxon>Streptophyta</taxon>
        <taxon>Embryophyta</taxon>
        <taxon>Tracheophyta</taxon>
        <taxon>Spermatophyta</taxon>
        <taxon>Magnoliopsida</taxon>
        <taxon>Liliopsida</taxon>
        <taxon>Poales</taxon>
        <taxon>Poaceae</taxon>
        <taxon>BOP clade</taxon>
        <taxon>Oryzoideae</taxon>
        <taxon>Oryzeae</taxon>
        <taxon>Oryzinae</taxon>
        <taxon>Oryza</taxon>
    </lineage>
</organism>
<dbReference type="STRING" id="4537.A0A0E0KUL6"/>
<dbReference type="OMA" id="TMAETKI"/>
<dbReference type="InterPro" id="IPR007750">
    <property type="entry name" value="DUF674"/>
</dbReference>
<reference evidence="1" key="1">
    <citation type="submission" date="2015-04" db="UniProtKB">
        <authorList>
            <consortium name="EnsemblPlants"/>
        </authorList>
    </citation>
    <scope>IDENTIFICATION</scope>
</reference>
<protein>
    <submittedName>
        <fullName evidence="1">Uncharacterized protein</fullName>
    </submittedName>
</protein>
<dbReference type="Proteomes" id="UP000026962">
    <property type="component" value="Chromosome 4"/>
</dbReference>
<dbReference type="eggNOG" id="ENOG502RI50">
    <property type="taxonomic scope" value="Eukaryota"/>
</dbReference>
<dbReference type="Gramene" id="OPUNC04G21260.1">
    <property type="protein sequence ID" value="OPUNC04G21260.1"/>
    <property type="gene ID" value="OPUNC04G21260"/>
</dbReference>
<proteinExistence type="predicted"/>
<reference evidence="1" key="2">
    <citation type="submission" date="2018-05" db="EMBL/GenBank/DDBJ databases">
        <title>OpunRS2 (Oryza punctata Reference Sequence Version 2).</title>
        <authorList>
            <person name="Zhang J."/>
            <person name="Kudrna D."/>
            <person name="Lee S."/>
            <person name="Talag J."/>
            <person name="Welchert J."/>
            <person name="Wing R.A."/>
        </authorList>
    </citation>
    <scope>NUCLEOTIDE SEQUENCE [LARGE SCALE GENOMIC DNA]</scope>
</reference>
<dbReference type="EnsemblPlants" id="OPUNC04G21260.1">
    <property type="protein sequence ID" value="OPUNC04G21260.1"/>
    <property type="gene ID" value="OPUNC04G21260"/>
</dbReference>
<dbReference type="AlphaFoldDB" id="A0A0E0KUL6"/>
<dbReference type="HOGENOM" id="CLU_015213_0_0_1"/>
<dbReference type="Pfam" id="PF05056">
    <property type="entry name" value="DUF674"/>
    <property type="match status" value="3"/>
</dbReference>
<sequence>MLQEVIAIGLSSFRGVCYSCTATSTLILREKPLDGQTVGFNDDGVFVKNDLKFIIFDNLHVAPASTSTRFPLIGKFGLLEQRNIEEKVLELNSHKITNLLKRALVSKQSLTGLFYHLPDKLFPKQENTTDPKFCAVSITIVQTKDDSSLLYAEAGLPLGSVIKAHGQVTSGGSSGLDNLYRSINGSGRGCVKQECQSLLLSPTAAPFFDCSSSIQKKRVGSTTSDAYLKGGFRKFIKHSSSHTTQRTRFTSSSTTTMAETKSDGPTITVKLFVDTERRRVLFAESDKDFVDVLFGFLTLPLGTIVRLLGKQSQVGCFDELYKSVEDLSADYFLSKACKTMLLEPYNAAANQCCQLKVNVNGANHREVYVCKDANCSANGDCGVTSVAGSICKCGKVMQYIGEWPQDGGSTASAGSDGGVFVKGCYKFIVTDDLHVAPAINISNDITCLLKRSLTSKHALTGYYFDAPNRNDEANLYVLPESLYSEQEVDVDHKLNNMKIKVLQKKNNTSLLYAEVGEDFVDLLFGLLSIPLGSILKTYGKWSSNGCADNIYMSIDGSAKGCMNPERQMLPVSPNVASFFGCSATNMLIQVGEADPKQRNNSGCFKCFKIAGFSCYDHCSEQIWNSGQRAYVYKNCLSTPKSVKLCEINPKVPNGGSHKGEGYVKPMVQKFNVTDDMHILPLSLTSTLQVVSESKVQAKELVEKEFTLTKTQVMELLRAALVTRNTLSSVLLPQKKKRLHLQSSLY</sequence>
<dbReference type="PANTHER" id="PTHR33103:SF86">
    <property type="entry name" value="OS04G0594500 PROTEIN"/>
    <property type="match status" value="1"/>
</dbReference>
<evidence type="ECO:0000313" key="1">
    <source>
        <dbReference type="EnsemblPlants" id="OPUNC04G21260.1"/>
    </source>
</evidence>
<accession>A0A0E0KUL6</accession>
<keyword evidence="2" id="KW-1185">Reference proteome</keyword>
<name>A0A0E0KUL6_ORYPU</name>